<accession>K0NPY2</accession>
<name>K0NPY2_DESTT</name>
<dbReference type="AlphaFoldDB" id="K0NPY2"/>
<feature type="compositionally biased region" description="Polar residues" evidence="1">
    <location>
        <begin position="44"/>
        <end position="61"/>
    </location>
</feature>
<evidence type="ECO:0000313" key="2">
    <source>
        <dbReference type="EMBL" id="CCK82213.1"/>
    </source>
</evidence>
<proteinExistence type="predicted"/>
<dbReference type="STRING" id="651182.TOL2_C40575"/>
<feature type="region of interest" description="Disordered" evidence="1">
    <location>
        <begin position="31"/>
        <end position="95"/>
    </location>
</feature>
<reference evidence="2 3" key="1">
    <citation type="journal article" date="2013" name="Environ. Microbiol.">
        <title>Complete genome, catabolic sub-proteomes and key-metabolites of Desulfobacula toluolica Tol2, a marine, aromatic compound-degrading, sulfate-reducing bacterium.</title>
        <authorList>
            <person name="Wohlbrand L."/>
            <person name="Jacob J.H."/>
            <person name="Kube M."/>
            <person name="Mussmann M."/>
            <person name="Jarling R."/>
            <person name="Beck A."/>
            <person name="Amann R."/>
            <person name="Wilkes H."/>
            <person name="Reinhardt R."/>
            <person name="Rabus R."/>
        </authorList>
    </citation>
    <scope>NUCLEOTIDE SEQUENCE [LARGE SCALE GENOMIC DNA]</scope>
    <source>
        <strain evidence="3">DSM 7467 / Tol2</strain>
    </source>
</reference>
<sequence length="95" mass="10734">MGTQDINQYTFYQRSWPGITDINRHTPGLYAPNTHCHHQRTADKGNNTQNSLKPRQPGQNKYRQHNNGGIGYQGGQGNFNPGPDIMQNGFGNHNR</sequence>
<dbReference type="HOGENOM" id="CLU_2368326_0_0_7"/>
<feature type="compositionally biased region" description="Gly residues" evidence="1">
    <location>
        <begin position="68"/>
        <end position="77"/>
    </location>
</feature>
<evidence type="ECO:0000313" key="3">
    <source>
        <dbReference type="Proteomes" id="UP000007347"/>
    </source>
</evidence>
<dbReference type="EMBL" id="FO203503">
    <property type="protein sequence ID" value="CCK82213.1"/>
    <property type="molecule type" value="Genomic_DNA"/>
</dbReference>
<keyword evidence="3" id="KW-1185">Reference proteome</keyword>
<evidence type="ECO:0000256" key="1">
    <source>
        <dbReference type="SAM" id="MobiDB-lite"/>
    </source>
</evidence>
<dbReference type="Proteomes" id="UP000007347">
    <property type="component" value="Chromosome"/>
</dbReference>
<organism evidence="2 3">
    <name type="scientific">Desulfobacula toluolica (strain DSM 7467 / Tol2)</name>
    <dbReference type="NCBI Taxonomy" id="651182"/>
    <lineage>
        <taxon>Bacteria</taxon>
        <taxon>Pseudomonadati</taxon>
        <taxon>Thermodesulfobacteriota</taxon>
        <taxon>Desulfobacteria</taxon>
        <taxon>Desulfobacterales</taxon>
        <taxon>Desulfobacteraceae</taxon>
        <taxon>Desulfobacula</taxon>
    </lineage>
</organism>
<protein>
    <submittedName>
        <fullName evidence="2">Uncharacterized protein</fullName>
    </submittedName>
</protein>
<dbReference type="KEGG" id="dto:TOL2_C40575"/>
<gene>
    <name evidence="2" type="ordered locus">TOL2_C40575</name>
</gene>